<reference evidence="2" key="1">
    <citation type="submission" date="2019-12" db="EMBL/GenBank/DDBJ databases">
        <title>Genome sequencing and annotation of Brassica cretica.</title>
        <authorList>
            <person name="Studholme D.J."/>
            <person name="Sarris P.F."/>
        </authorList>
    </citation>
    <scope>NUCLEOTIDE SEQUENCE</scope>
    <source>
        <strain evidence="2">PFS-001/15</strain>
        <tissue evidence="2">Leaf</tissue>
    </source>
</reference>
<dbReference type="AlphaFoldDB" id="A0A8S9MIJ5"/>
<protein>
    <submittedName>
        <fullName evidence="2">Uncharacterized protein</fullName>
    </submittedName>
</protein>
<evidence type="ECO:0000313" key="3">
    <source>
        <dbReference type="Proteomes" id="UP000712281"/>
    </source>
</evidence>
<evidence type="ECO:0000313" key="2">
    <source>
        <dbReference type="EMBL" id="KAF2618277.1"/>
    </source>
</evidence>
<sequence>MEMEAAQDVKPKNLFPRQPSFSFSSSSLPKEDDVLKMTQTTTTRYVYQVSNSAIQPKRLQSKPETTIQLLGSV</sequence>
<feature type="region of interest" description="Disordered" evidence="1">
    <location>
        <begin position="1"/>
        <end position="28"/>
    </location>
</feature>
<comment type="caution">
    <text evidence="2">The sequence shown here is derived from an EMBL/GenBank/DDBJ whole genome shotgun (WGS) entry which is preliminary data.</text>
</comment>
<accession>A0A8S9MIJ5</accession>
<dbReference type="EMBL" id="QGKW02000007">
    <property type="protein sequence ID" value="KAF2618277.1"/>
    <property type="molecule type" value="Genomic_DNA"/>
</dbReference>
<evidence type="ECO:0000256" key="1">
    <source>
        <dbReference type="SAM" id="MobiDB-lite"/>
    </source>
</evidence>
<name>A0A8S9MIJ5_BRACR</name>
<proteinExistence type="predicted"/>
<gene>
    <name evidence="2" type="ORF">F2Q68_00040875</name>
</gene>
<dbReference type="Proteomes" id="UP000712281">
    <property type="component" value="Unassembled WGS sequence"/>
</dbReference>
<organism evidence="2 3">
    <name type="scientific">Brassica cretica</name>
    <name type="common">Mustard</name>
    <dbReference type="NCBI Taxonomy" id="69181"/>
    <lineage>
        <taxon>Eukaryota</taxon>
        <taxon>Viridiplantae</taxon>
        <taxon>Streptophyta</taxon>
        <taxon>Embryophyta</taxon>
        <taxon>Tracheophyta</taxon>
        <taxon>Spermatophyta</taxon>
        <taxon>Magnoliopsida</taxon>
        <taxon>eudicotyledons</taxon>
        <taxon>Gunneridae</taxon>
        <taxon>Pentapetalae</taxon>
        <taxon>rosids</taxon>
        <taxon>malvids</taxon>
        <taxon>Brassicales</taxon>
        <taxon>Brassicaceae</taxon>
        <taxon>Brassiceae</taxon>
        <taxon>Brassica</taxon>
    </lineage>
</organism>